<dbReference type="InterPro" id="IPR046342">
    <property type="entry name" value="CBS_dom_sf"/>
</dbReference>
<keyword evidence="1 2" id="KW-0129">CBS domain</keyword>
<feature type="domain" description="CBS" evidence="3">
    <location>
        <begin position="168"/>
        <end position="229"/>
    </location>
</feature>
<evidence type="ECO:0000313" key="4">
    <source>
        <dbReference type="EnsemblPlants" id="OGLUM09G00370.1"/>
    </source>
</evidence>
<evidence type="ECO:0000313" key="5">
    <source>
        <dbReference type="Proteomes" id="UP000026961"/>
    </source>
</evidence>
<accession>A0A0E0AZA1</accession>
<dbReference type="Gramene" id="OGLUM09G00370.1">
    <property type="protein sequence ID" value="OGLUM09G00370.1"/>
    <property type="gene ID" value="OGLUM09G00370"/>
</dbReference>
<keyword evidence="5" id="KW-1185">Reference proteome</keyword>
<dbReference type="SUPFAM" id="SSF54631">
    <property type="entry name" value="CBS-domain pair"/>
    <property type="match status" value="1"/>
</dbReference>
<dbReference type="AlphaFoldDB" id="A0A0E0AZA1"/>
<dbReference type="Gene3D" id="3.10.580.10">
    <property type="entry name" value="CBS-domain"/>
    <property type="match status" value="2"/>
</dbReference>
<dbReference type="Proteomes" id="UP000026961">
    <property type="component" value="Chromosome 9"/>
</dbReference>
<reference evidence="4" key="2">
    <citation type="submission" date="2018-05" db="EMBL/GenBank/DDBJ databases">
        <title>OgluRS3 (Oryza glumaepatula Reference Sequence Version 3).</title>
        <authorList>
            <person name="Zhang J."/>
            <person name="Kudrna D."/>
            <person name="Lee S."/>
            <person name="Talag J."/>
            <person name="Welchert J."/>
            <person name="Wing R.A."/>
        </authorList>
    </citation>
    <scope>NUCLEOTIDE SEQUENCE [LARGE SCALE GENOMIC DNA]</scope>
</reference>
<evidence type="ECO:0000259" key="3">
    <source>
        <dbReference type="PROSITE" id="PS51371"/>
    </source>
</evidence>
<evidence type="ECO:0000256" key="1">
    <source>
        <dbReference type="ARBA" id="ARBA00023122"/>
    </source>
</evidence>
<dbReference type="InterPro" id="IPR051257">
    <property type="entry name" value="Diverse_CBS-Domain"/>
</dbReference>
<sequence>MASSPFAAAAAAVQGGLALRPVAPPRARLSSSDVARNGGVAAWRAPRRWRVAAVGDLRPAIDEYPEGILSGEWPVNFSLLSYADLRAYLESQIVTTDQMSPTAKLGEVMSRPVQVAMADQRLADIDAFFAAQSGLPVLDEEGRCIGVVSKKDKAKASNGLDSTVGEVMSSPAITLTPEKTVLEAAALMLKEKVHRIPVVNEQQQVIGIVTRTDVFKALEASKVFVQRDVDVTLAW</sequence>
<dbReference type="EnsemblPlants" id="OGLUM09G00370.1">
    <property type="protein sequence ID" value="OGLUM09G00370.1"/>
    <property type="gene ID" value="OGLUM09G00370"/>
</dbReference>
<dbReference type="PANTHER" id="PTHR43080:SF28">
    <property type="entry name" value="OS04G0136700 PROTEIN"/>
    <property type="match status" value="1"/>
</dbReference>
<dbReference type="SMART" id="SM00116">
    <property type="entry name" value="CBS"/>
    <property type="match status" value="2"/>
</dbReference>
<dbReference type="InterPro" id="IPR000644">
    <property type="entry name" value="CBS_dom"/>
</dbReference>
<dbReference type="PANTHER" id="PTHR43080">
    <property type="entry name" value="CBS DOMAIN-CONTAINING PROTEIN CBSX3, MITOCHONDRIAL"/>
    <property type="match status" value="1"/>
</dbReference>
<dbReference type="STRING" id="40148.A0A0E0AZA1"/>
<dbReference type="Pfam" id="PF00571">
    <property type="entry name" value="CBS"/>
    <property type="match status" value="2"/>
</dbReference>
<dbReference type="PROSITE" id="PS51371">
    <property type="entry name" value="CBS"/>
    <property type="match status" value="1"/>
</dbReference>
<evidence type="ECO:0000256" key="2">
    <source>
        <dbReference type="PROSITE-ProRule" id="PRU00703"/>
    </source>
</evidence>
<protein>
    <recommendedName>
        <fullName evidence="3">CBS domain-containing protein</fullName>
    </recommendedName>
</protein>
<organism evidence="4">
    <name type="scientific">Oryza glumipatula</name>
    <dbReference type="NCBI Taxonomy" id="40148"/>
    <lineage>
        <taxon>Eukaryota</taxon>
        <taxon>Viridiplantae</taxon>
        <taxon>Streptophyta</taxon>
        <taxon>Embryophyta</taxon>
        <taxon>Tracheophyta</taxon>
        <taxon>Spermatophyta</taxon>
        <taxon>Magnoliopsida</taxon>
        <taxon>Liliopsida</taxon>
        <taxon>Poales</taxon>
        <taxon>Poaceae</taxon>
        <taxon>BOP clade</taxon>
        <taxon>Oryzoideae</taxon>
        <taxon>Oryzeae</taxon>
        <taxon>Oryzinae</taxon>
        <taxon>Oryza</taxon>
    </lineage>
</organism>
<proteinExistence type="predicted"/>
<dbReference type="eggNOG" id="ENOG502RY2M">
    <property type="taxonomic scope" value="Eukaryota"/>
</dbReference>
<reference evidence="4" key="1">
    <citation type="submission" date="2015-04" db="UniProtKB">
        <authorList>
            <consortium name="EnsemblPlants"/>
        </authorList>
    </citation>
    <scope>IDENTIFICATION</scope>
</reference>
<name>A0A0E0AZA1_9ORYZ</name>